<proteinExistence type="predicted"/>
<keyword evidence="2" id="KW-1185">Reference proteome</keyword>
<organism evidence="1 2">
    <name type="scientific">Coregonus suidteri</name>
    <dbReference type="NCBI Taxonomy" id="861788"/>
    <lineage>
        <taxon>Eukaryota</taxon>
        <taxon>Metazoa</taxon>
        <taxon>Chordata</taxon>
        <taxon>Craniata</taxon>
        <taxon>Vertebrata</taxon>
        <taxon>Euteleostomi</taxon>
        <taxon>Actinopterygii</taxon>
        <taxon>Neopterygii</taxon>
        <taxon>Teleostei</taxon>
        <taxon>Protacanthopterygii</taxon>
        <taxon>Salmoniformes</taxon>
        <taxon>Salmonidae</taxon>
        <taxon>Coregoninae</taxon>
        <taxon>Coregonus</taxon>
    </lineage>
</organism>
<accession>A0AAN8M450</accession>
<evidence type="ECO:0000313" key="2">
    <source>
        <dbReference type="Proteomes" id="UP001356427"/>
    </source>
</evidence>
<dbReference type="AlphaFoldDB" id="A0AAN8M450"/>
<reference evidence="1 2" key="1">
    <citation type="submission" date="2021-04" db="EMBL/GenBank/DDBJ databases">
        <authorList>
            <person name="De Guttry C."/>
            <person name="Zahm M."/>
            <person name="Klopp C."/>
            <person name="Cabau C."/>
            <person name="Louis A."/>
            <person name="Berthelot C."/>
            <person name="Parey E."/>
            <person name="Roest Crollius H."/>
            <person name="Montfort J."/>
            <person name="Robinson-Rechavi M."/>
            <person name="Bucao C."/>
            <person name="Bouchez O."/>
            <person name="Gislard M."/>
            <person name="Lluch J."/>
            <person name="Milhes M."/>
            <person name="Lampietro C."/>
            <person name="Lopez Roques C."/>
            <person name="Donnadieu C."/>
            <person name="Braasch I."/>
            <person name="Desvignes T."/>
            <person name="Postlethwait J."/>
            <person name="Bobe J."/>
            <person name="Wedekind C."/>
            <person name="Guiguen Y."/>
        </authorList>
    </citation>
    <scope>NUCLEOTIDE SEQUENCE [LARGE SCALE GENOMIC DNA]</scope>
    <source>
        <strain evidence="1">Cs_M1</strain>
        <tissue evidence="1">Blood</tissue>
    </source>
</reference>
<sequence length="76" mass="7978">MSCAATAVTIINPMEVAVYLTICFGAMSARQARADRFVNRGMPVAGQTGMEVINGDIPTIPTNTAATTMTATARKK</sequence>
<dbReference type="Proteomes" id="UP001356427">
    <property type="component" value="Unassembled WGS sequence"/>
</dbReference>
<protein>
    <submittedName>
        <fullName evidence="1">Uncharacterized protein</fullName>
    </submittedName>
</protein>
<dbReference type="EMBL" id="JAGTTL010000005">
    <property type="protein sequence ID" value="KAK6322139.1"/>
    <property type="molecule type" value="Genomic_DNA"/>
</dbReference>
<evidence type="ECO:0000313" key="1">
    <source>
        <dbReference type="EMBL" id="KAK6322139.1"/>
    </source>
</evidence>
<gene>
    <name evidence="1" type="ORF">J4Q44_G00069310</name>
</gene>
<name>A0AAN8M450_9TELE</name>
<comment type="caution">
    <text evidence="1">The sequence shown here is derived from an EMBL/GenBank/DDBJ whole genome shotgun (WGS) entry which is preliminary data.</text>
</comment>